<gene>
    <name evidence="6" type="ORF">AN926_04865</name>
</gene>
<sequence length="130" mass="14361">MMRLRMVVEWSKGSPFRYAWKEGHLALVAVDQPAPVNYGLIPGLINPADGEEVDAVFLGPPLSPGTEVEGEVVGMVWLADGDHKILLEAQGQGPSQREAQELLAWFHRSRKPLVLGPQEARDWLKALLRG</sequence>
<name>A0A0N0ZP11_THESC</name>
<dbReference type="AlphaFoldDB" id="A0A0N0ZP11"/>
<keyword evidence="4 6" id="KW-0378">Hydrolase</keyword>
<dbReference type="EMBL" id="LJJR01000010">
    <property type="protein sequence ID" value="KPD32230.1"/>
    <property type="molecule type" value="Genomic_DNA"/>
</dbReference>
<dbReference type="GO" id="GO:0004427">
    <property type="term" value="F:inorganic diphosphate phosphatase activity"/>
    <property type="evidence" value="ECO:0007669"/>
    <property type="project" value="UniProtKB-EC"/>
</dbReference>
<dbReference type="GO" id="GO:0000287">
    <property type="term" value="F:magnesium ion binding"/>
    <property type="evidence" value="ECO:0007669"/>
    <property type="project" value="InterPro"/>
</dbReference>
<evidence type="ECO:0000313" key="6">
    <source>
        <dbReference type="EMBL" id="KPD32230.1"/>
    </source>
</evidence>
<comment type="caution">
    <text evidence="6">The sequence shown here is derived from an EMBL/GenBank/DDBJ whole genome shotgun (WGS) entry which is preliminary data.</text>
</comment>
<keyword evidence="5" id="KW-0460">Magnesium</keyword>
<accession>A0A0N0ZP11</accession>
<dbReference type="EC" id="3.6.1.1" evidence="2"/>
<dbReference type="Gene3D" id="3.90.80.10">
    <property type="entry name" value="Inorganic pyrophosphatase"/>
    <property type="match status" value="1"/>
</dbReference>
<evidence type="ECO:0000256" key="5">
    <source>
        <dbReference type="ARBA" id="ARBA00022842"/>
    </source>
</evidence>
<dbReference type="InterPro" id="IPR008162">
    <property type="entry name" value="Pyrophosphatase"/>
</dbReference>
<organism evidence="6 7">
    <name type="scientific">Thermus scotoductus</name>
    <dbReference type="NCBI Taxonomy" id="37636"/>
    <lineage>
        <taxon>Bacteria</taxon>
        <taxon>Thermotogati</taxon>
        <taxon>Deinococcota</taxon>
        <taxon>Deinococci</taxon>
        <taxon>Thermales</taxon>
        <taxon>Thermaceae</taxon>
        <taxon>Thermus</taxon>
    </lineage>
</organism>
<evidence type="ECO:0000256" key="2">
    <source>
        <dbReference type="ARBA" id="ARBA00012146"/>
    </source>
</evidence>
<dbReference type="SUPFAM" id="SSF50324">
    <property type="entry name" value="Inorganic pyrophosphatase"/>
    <property type="match status" value="1"/>
</dbReference>
<evidence type="ECO:0000256" key="3">
    <source>
        <dbReference type="ARBA" id="ARBA00022723"/>
    </source>
</evidence>
<proteinExistence type="predicted"/>
<dbReference type="GO" id="GO:0006796">
    <property type="term" value="P:phosphate-containing compound metabolic process"/>
    <property type="evidence" value="ECO:0007669"/>
    <property type="project" value="InterPro"/>
</dbReference>
<comment type="cofactor">
    <cofactor evidence="1">
        <name>Mg(2+)</name>
        <dbReference type="ChEBI" id="CHEBI:18420"/>
    </cofactor>
</comment>
<dbReference type="GO" id="GO:0005737">
    <property type="term" value="C:cytoplasm"/>
    <property type="evidence" value="ECO:0007669"/>
    <property type="project" value="InterPro"/>
</dbReference>
<evidence type="ECO:0000256" key="4">
    <source>
        <dbReference type="ARBA" id="ARBA00022801"/>
    </source>
</evidence>
<dbReference type="PATRIC" id="fig|37636.3.peg.21"/>
<dbReference type="Proteomes" id="UP000053099">
    <property type="component" value="Unassembled WGS sequence"/>
</dbReference>
<evidence type="ECO:0000313" key="7">
    <source>
        <dbReference type="Proteomes" id="UP000053099"/>
    </source>
</evidence>
<reference evidence="6 7" key="1">
    <citation type="submission" date="2015-09" db="EMBL/GenBank/DDBJ databases">
        <title>Draft genome sequence of Thermus scotoductus strain K1 isolated from a geothermal spring in Nagorno-Karabakh, Armenia.</title>
        <authorList>
            <person name="Saghatelyan A."/>
            <person name="Poghosyan L."/>
            <person name="Panosyan H."/>
            <person name="Birkeland N.-K."/>
        </authorList>
    </citation>
    <scope>NUCLEOTIDE SEQUENCE [LARGE SCALE GENOMIC DNA]</scope>
    <source>
        <strain evidence="6 7">K1</strain>
    </source>
</reference>
<evidence type="ECO:0000256" key="1">
    <source>
        <dbReference type="ARBA" id="ARBA00001946"/>
    </source>
</evidence>
<dbReference type="InterPro" id="IPR036649">
    <property type="entry name" value="Pyrophosphatase_sf"/>
</dbReference>
<dbReference type="Pfam" id="PF00719">
    <property type="entry name" value="Pyrophosphatase"/>
    <property type="match status" value="1"/>
</dbReference>
<protein>
    <recommendedName>
        <fullName evidence="2">inorganic diphosphatase</fullName>
        <ecNumber evidence="2">3.6.1.1</ecNumber>
    </recommendedName>
</protein>
<keyword evidence="3" id="KW-0479">Metal-binding</keyword>